<feature type="region of interest" description="Disordered" evidence="1">
    <location>
        <begin position="34"/>
        <end position="69"/>
    </location>
</feature>
<dbReference type="Proteomes" id="UP000054359">
    <property type="component" value="Unassembled WGS sequence"/>
</dbReference>
<keyword evidence="3" id="KW-1185">Reference proteome</keyword>
<evidence type="ECO:0000313" key="2">
    <source>
        <dbReference type="EMBL" id="KFM61496.1"/>
    </source>
</evidence>
<reference evidence="2 3" key="1">
    <citation type="submission" date="2013-11" db="EMBL/GenBank/DDBJ databases">
        <title>Genome sequencing of Stegodyphus mimosarum.</title>
        <authorList>
            <person name="Bechsgaard J."/>
        </authorList>
    </citation>
    <scope>NUCLEOTIDE SEQUENCE [LARGE SCALE GENOMIC DNA]</scope>
</reference>
<feature type="non-terminal residue" evidence="2">
    <location>
        <position position="69"/>
    </location>
</feature>
<sequence>FPFACYRSGHHNGAGYCLLGYPSQALIKPAQDIAPAEPTEKSGTAVEAEAPEMDPLQEPQNAQGMICVF</sequence>
<organism evidence="2 3">
    <name type="scientific">Stegodyphus mimosarum</name>
    <name type="common">African social velvet spider</name>
    <dbReference type="NCBI Taxonomy" id="407821"/>
    <lineage>
        <taxon>Eukaryota</taxon>
        <taxon>Metazoa</taxon>
        <taxon>Ecdysozoa</taxon>
        <taxon>Arthropoda</taxon>
        <taxon>Chelicerata</taxon>
        <taxon>Arachnida</taxon>
        <taxon>Araneae</taxon>
        <taxon>Araneomorphae</taxon>
        <taxon>Entelegynae</taxon>
        <taxon>Eresoidea</taxon>
        <taxon>Eresidae</taxon>
        <taxon>Stegodyphus</taxon>
    </lineage>
</organism>
<accession>A0A087T8Q7</accession>
<proteinExistence type="predicted"/>
<evidence type="ECO:0000256" key="1">
    <source>
        <dbReference type="SAM" id="MobiDB-lite"/>
    </source>
</evidence>
<feature type="non-terminal residue" evidence="2">
    <location>
        <position position="1"/>
    </location>
</feature>
<protein>
    <submittedName>
        <fullName evidence="2">Uncharacterized protein</fullName>
    </submittedName>
</protein>
<name>A0A087T8Q7_STEMI</name>
<dbReference type="EMBL" id="KK113987">
    <property type="protein sequence ID" value="KFM61496.1"/>
    <property type="molecule type" value="Genomic_DNA"/>
</dbReference>
<dbReference type="AlphaFoldDB" id="A0A087T8Q7"/>
<dbReference type="OrthoDB" id="10325020at2759"/>
<gene>
    <name evidence="2" type="ORF">X975_06043</name>
</gene>
<evidence type="ECO:0000313" key="3">
    <source>
        <dbReference type="Proteomes" id="UP000054359"/>
    </source>
</evidence>